<keyword evidence="3" id="KW-0136">Cellulose degradation</keyword>
<sequence>MRSAGLILAAAASVRAACSWKNVHTGGGGGFVPSIVFHPTEKGVAYARTDIGGLYRLNADDSWTPITDANGFADDANWNRWGIDALAVDAQDANKVYIATGMYTNDWDPKNGTFARSSDKGETWETTTLPFKVGGNMPGRGMGERLAVDPKNSEIIFFGARSGNGLWKSTDAGATFSKVSTFEAVGTFRPGAASDAYNGDLQGLTFVTFDETSDVVNGATSRIFVGTADNTTASVYVSTDAGATWGPVDGQPKKFFPHKAVLQPAEKVIYFTYSDGTGPYDGTQGGVWKYDLTTSKWTDITPTTGSDLYYGFGGLGVDMQKPGTIVVATLNSWYPDAILFRSTDSGATWKRIWGYGADGKVAPQYTISAPNAPWIETNFLDIDTKKLGWMIESLSIDPTNSDKFFYGTGLTLYGSNDLTNWDKNKTITIQSLASGIEEMAVGALASAAEGPELFFATLDNNGFTYKTAADVDKAPQSAWTNPWWASSVDVDFAGNSPNKVARIGKATDSPQLALSTDGGETWSVVNSTGNTITDGSVAYSADGDVILWSSKSEGVQVIRNAGKPENSTLPASSVIASDKKKNDVFYAGSKATFYVSTDGAATFTESPLGNVTEIRFIAAHPATAGELFVSTNSGVFHSTDFGKTFTSISGPSNAHAVSVGKGEGSAWNLYVFGEAADGKKLYASADLGASWVDLQGTYSFGALDGAALVGSANEANVVYVGTNGRGVMYTSCPVSNSNLHLAHPTPEECIQIWTIAADEWKDSLTLPLYILESAYLTTVPLARDGGMTTWVLVDKSRPPNERDVFCSCETFRKRCLVSDSMGNMTEVIIHGIASVFCSEKFRGRGYAARHMKELATVLRGWQSEDGKAIGSVLYSDIGKEYYTKMGWTPNPINGHLVLPPVMLKIPATSHPIFESHLESLCLRDKDMIQNDMATPSLSCKRVVILPDLDHMLWHIRKEDFATKQIFGKKAVIKGAIAGVPGKQVWATWVRRYYSHPDHHSIEGADDKNVLYILRLVVEGDETANKSRDGNIMIPMEDYAEQAAALKAVMQAAQAEAADWRLDQVQLWDPSLMVKSLLDQSDLDSVYVERQSQSIASLLWFEDGEGFGLEDAPILINNEHYAWCQGVCPGMRKALNLTASSTR</sequence>
<dbReference type="GO" id="GO:0016798">
    <property type="term" value="F:hydrolase activity, acting on glycosyl bonds"/>
    <property type="evidence" value="ECO:0007669"/>
    <property type="project" value="UniProtKB-KW"/>
</dbReference>
<keyword evidence="5" id="KW-0326">Glycosidase</keyword>
<accession>A0A9P7U8S9</accession>
<dbReference type="GO" id="GO:0010411">
    <property type="term" value="P:xyloglucan metabolic process"/>
    <property type="evidence" value="ECO:0007669"/>
    <property type="project" value="TreeGrafter"/>
</dbReference>
<dbReference type="Gene3D" id="2.130.10.10">
    <property type="entry name" value="YVTN repeat-like/Quinoprotein amine dehydrogenase"/>
    <property type="match status" value="2"/>
</dbReference>
<gene>
    <name evidence="10" type="ORF">JMJ77_012287</name>
</gene>
<comment type="caution">
    <text evidence="10">The sequence shown here is derived from an EMBL/GenBank/DDBJ whole genome shotgun (WGS) entry which is preliminary data.</text>
</comment>
<evidence type="ECO:0000256" key="8">
    <source>
        <dbReference type="SAM" id="SignalP"/>
    </source>
</evidence>
<dbReference type="InterPro" id="IPR015943">
    <property type="entry name" value="WD40/YVTN_repeat-like_dom_sf"/>
</dbReference>
<dbReference type="Gene3D" id="3.40.630.30">
    <property type="match status" value="1"/>
</dbReference>
<evidence type="ECO:0000256" key="3">
    <source>
        <dbReference type="ARBA" id="ARBA00023001"/>
    </source>
</evidence>
<dbReference type="Proteomes" id="UP000699042">
    <property type="component" value="Unassembled WGS sequence"/>
</dbReference>
<protein>
    <submittedName>
        <fullName evidence="10">Fungal cellulose binding domain-containing protein</fullName>
    </submittedName>
</protein>
<dbReference type="InterPro" id="IPR016181">
    <property type="entry name" value="Acyl_CoA_acyltransferase"/>
</dbReference>
<keyword evidence="4" id="KW-0119">Carbohydrate metabolism</keyword>
<dbReference type="AlphaFoldDB" id="A0A9P7U8S9"/>
<dbReference type="PANTHER" id="PTHR43739:SF2">
    <property type="entry name" value="OLIGOXYLOGLUCAN-REDUCING END-SPECIFIC XYLOGLUCANASE-RELATED"/>
    <property type="match status" value="1"/>
</dbReference>
<evidence type="ECO:0000256" key="7">
    <source>
        <dbReference type="ARBA" id="ARBA00037986"/>
    </source>
</evidence>
<comment type="similarity">
    <text evidence="7">Belongs to the glycosyl hydrolase 74 family.</text>
</comment>
<evidence type="ECO:0000313" key="10">
    <source>
        <dbReference type="EMBL" id="KAG7041769.1"/>
    </source>
</evidence>
<evidence type="ECO:0000256" key="6">
    <source>
        <dbReference type="ARBA" id="ARBA00023326"/>
    </source>
</evidence>
<keyword evidence="1 8" id="KW-0732">Signal</keyword>
<dbReference type="InterPro" id="IPR055100">
    <property type="entry name" value="GNAT_LYC1-like"/>
</dbReference>
<dbReference type="InterPro" id="IPR052025">
    <property type="entry name" value="Xyloglucanase_GH74"/>
</dbReference>
<reference evidence="10" key="1">
    <citation type="submission" date="2021-05" db="EMBL/GenBank/DDBJ databases">
        <title>Comparative genomics of three Colletotrichum scovillei strains and genetic complementation revealed genes involved fungal growth and virulence on chili pepper.</title>
        <authorList>
            <person name="Hsieh D.-K."/>
            <person name="Chuang S.-C."/>
            <person name="Chen C.-Y."/>
            <person name="Chao Y.-T."/>
            <person name="Lu M.-Y.J."/>
            <person name="Lee M.-H."/>
            <person name="Shih M.-C."/>
        </authorList>
    </citation>
    <scope>NUCLEOTIDE SEQUENCE</scope>
    <source>
        <strain evidence="10">Coll-153</strain>
    </source>
</reference>
<dbReference type="EMBL" id="JAESDN010000014">
    <property type="protein sequence ID" value="KAG7041769.1"/>
    <property type="molecule type" value="Genomic_DNA"/>
</dbReference>
<feature type="chain" id="PRO_5040304575" evidence="8">
    <location>
        <begin position="17"/>
        <end position="1142"/>
    </location>
</feature>
<dbReference type="Pfam" id="PF22998">
    <property type="entry name" value="GNAT_LYC1-like"/>
    <property type="match status" value="1"/>
</dbReference>
<dbReference type="PANTHER" id="PTHR43739">
    <property type="entry name" value="XYLOGLUCANASE (EUROFUNG)"/>
    <property type="match status" value="1"/>
</dbReference>
<evidence type="ECO:0000256" key="5">
    <source>
        <dbReference type="ARBA" id="ARBA00023295"/>
    </source>
</evidence>
<evidence type="ECO:0000256" key="4">
    <source>
        <dbReference type="ARBA" id="ARBA00023277"/>
    </source>
</evidence>
<evidence type="ECO:0000256" key="2">
    <source>
        <dbReference type="ARBA" id="ARBA00022801"/>
    </source>
</evidence>
<dbReference type="CDD" id="cd15482">
    <property type="entry name" value="Sialidase_non-viral"/>
    <property type="match status" value="2"/>
</dbReference>
<dbReference type="GO" id="GO:0030245">
    <property type="term" value="P:cellulose catabolic process"/>
    <property type="evidence" value="ECO:0007669"/>
    <property type="project" value="UniProtKB-KW"/>
</dbReference>
<dbReference type="FunFam" id="2.130.10.10:FF:000534">
    <property type="entry name" value="Xyloglucanase Xgh74A"/>
    <property type="match status" value="1"/>
</dbReference>
<feature type="domain" description="LYC1 C-terminal" evidence="9">
    <location>
        <begin position="907"/>
        <end position="1123"/>
    </location>
</feature>
<proteinExistence type="inferred from homology"/>
<dbReference type="SUPFAM" id="SSF110296">
    <property type="entry name" value="Oligoxyloglucan reducing end-specific cellobiohydrolase"/>
    <property type="match status" value="2"/>
</dbReference>
<name>A0A9P7U8S9_9PEZI</name>
<keyword evidence="2" id="KW-0378">Hydrolase</keyword>
<evidence type="ECO:0000313" key="11">
    <source>
        <dbReference type="Proteomes" id="UP000699042"/>
    </source>
</evidence>
<dbReference type="SUPFAM" id="SSF55729">
    <property type="entry name" value="Acyl-CoA N-acyltransferases (Nat)"/>
    <property type="match status" value="1"/>
</dbReference>
<feature type="signal peptide" evidence="8">
    <location>
        <begin position="1"/>
        <end position="16"/>
    </location>
</feature>
<evidence type="ECO:0000256" key="1">
    <source>
        <dbReference type="ARBA" id="ARBA00022729"/>
    </source>
</evidence>
<organism evidence="10 11">
    <name type="scientific">Colletotrichum scovillei</name>
    <dbReference type="NCBI Taxonomy" id="1209932"/>
    <lineage>
        <taxon>Eukaryota</taxon>
        <taxon>Fungi</taxon>
        <taxon>Dikarya</taxon>
        <taxon>Ascomycota</taxon>
        <taxon>Pezizomycotina</taxon>
        <taxon>Sordariomycetes</taxon>
        <taxon>Hypocreomycetidae</taxon>
        <taxon>Glomerellales</taxon>
        <taxon>Glomerellaceae</taxon>
        <taxon>Colletotrichum</taxon>
        <taxon>Colletotrichum acutatum species complex</taxon>
    </lineage>
</organism>
<keyword evidence="6" id="KW-0624">Polysaccharide degradation</keyword>
<evidence type="ECO:0000259" key="9">
    <source>
        <dbReference type="Pfam" id="PF22998"/>
    </source>
</evidence>
<keyword evidence="11" id="KW-1185">Reference proteome</keyword>